<dbReference type="InterPro" id="IPR045857">
    <property type="entry name" value="O16G_dom_2"/>
</dbReference>
<evidence type="ECO:0000256" key="1">
    <source>
        <dbReference type="ARBA" id="ARBA00008061"/>
    </source>
</evidence>
<proteinExistence type="inferred from homology"/>
<feature type="compositionally biased region" description="Basic and acidic residues" evidence="2">
    <location>
        <begin position="449"/>
        <end position="459"/>
    </location>
</feature>
<keyword evidence="5" id="KW-1185">Reference proteome</keyword>
<feature type="compositionally biased region" description="Basic and acidic residues" evidence="2">
    <location>
        <begin position="36"/>
        <end position="45"/>
    </location>
</feature>
<dbReference type="SUPFAM" id="SSF51445">
    <property type="entry name" value="(Trans)glycosidases"/>
    <property type="match status" value="1"/>
</dbReference>
<comment type="caution">
    <text evidence="4">The sequence shown here is derived from an EMBL/GenBank/DDBJ whole genome shotgun (WGS) entry which is preliminary data.</text>
</comment>
<protein>
    <submittedName>
        <fullName evidence="4">Alpha-glucosidase</fullName>
    </submittedName>
</protein>
<dbReference type="RefSeq" id="WP_301301552.1">
    <property type="nucleotide sequence ID" value="NZ_BAAAJQ010000002.1"/>
</dbReference>
<gene>
    <name evidence="4" type="ORF">LX13_004503</name>
</gene>
<accession>A0ABT1HL59</accession>
<dbReference type="EMBL" id="JAMTCJ010000004">
    <property type="protein sequence ID" value="MCP2178662.1"/>
    <property type="molecule type" value="Genomic_DNA"/>
</dbReference>
<evidence type="ECO:0000313" key="4">
    <source>
        <dbReference type="EMBL" id="MCP2178662.1"/>
    </source>
</evidence>
<organism evidence="4 5">
    <name type="scientific">Williamsia maris</name>
    <dbReference type="NCBI Taxonomy" id="72806"/>
    <lineage>
        <taxon>Bacteria</taxon>
        <taxon>Bacillati</taxon>
        <taxon>Actinomycetota</taxon>
        <taxon>Actinomycetes</taxon>
        <taxon>Mycobacteriales</taxon>
        <taxon>Nocardiaceae</taxon>
        <taxon>Williamsia</taxon>
    </lineage>
</organism>
<feature type="domain" description="Glycosyl hydrolase family 13 catalytic" evidence="3">
    <location>
        <begin position="72"/>
        <end position="460"/>
    </location>
</feature>
<reference evidence="4 5" key="1">
    <citation type="submission" date="2022-06" db="EMBL/GenBank/DDBJ databases">
        <title>Genomic Encyclopedia of Archaeal and Bacterial Type Strains, Phase II (KMG-II): from individual species to whole genera.</title>
        <authorList>
            <person name="Goeker M."/>
        </authorList>
    </citation>
    <scope>NUCLEOTIDE SEQUENCE [LARGE SCALE GENOMIC DNA]</scope>
    <source>
        <strain evidence="4 5">DSM 44693</strain>
    </source>
</reference>
<dbReference type="CDD" id="cd11332">
    <property type="entry name" value="AmyAc_OligoGlu_TS"/>
    <property type="match status" value="1"/>
</dbReference>
<dbReference type="Gene3D" id="3.20.20.80">
    <property type="entry name" value="Glycosidases"/>
    <property type="match status" value="1"/>
</dbReference>
<dbReference type="InterPro" id="IPR006047">
    <property type="entry name" value="GH13_cat_dom"/>
</dbReference>
<dbReference type="Gene3D" id="3.90.400.10">
    <property type="entry name" value="Oligo-1,6-glucosidase, Domain 2"/>
    <property type="match status" value="1"/>
</dbReference>
<dbReference type="PANTHER" id="PTHR10357:SF179">
    <property type="entry name" value="NEUTRAL AND BASIC AMINO ACID TRANSPORT PROTEIN RBAT"/>
    <property type="match status" value="1"/>
</dbReference>
<dbReference type="PANTHER" id="PTHR10357">
    <property type="entry name" value="ALPHA-AMYLASE FAMILY MEMBER"/>
    <property type="match status" value="1"/>
</dbReference>
<dbReference type="Proteomes" id="UP001206895">
    <property type="component" value="Unassembled WGS sequence"/>
</dbReference>
<comment type="similarity">
    <text evidence="1">Belongs to the glycosyl hydrolase 13 family.</text>
</comment>
<sequence length="583" mass="64559">MDRVNDESTGAAELNTDAGRPTPSDVDETSNTVVAQDDHLSHRDVTQTTTTEADAPGIGRDEHWWTSAIFYQIYPRSFSDSDGDGVGDLNGVIDKLGYLELLGVDALWISPVMRSPMADHGYDVSDPRDIDPLFGGIGALDALIEEAHARDIKVTMDLVPNHTSDQHAWFVEALAAEPGSAARERYIFRDGLGDDGDEPPNNWPSIFGGPAWTRVTEADGTPGQWYLHIFAPEQPDLNWENPEVFDDLATTLRFWLDRGVDGFRIDVAHGMAKPPGLPDMTDMRTGLLINDDDDPRFNNPGVHEIHRKIRTVMNEYPDAVTVGEIWVRENSRFAEYIRPDELHLGFNFRLAEADFTADSIREAIENSLEAVDSVQGNPTWTLSNHDVEREVTRYAEGTTPEAGLDRARAMLLVELGLPGTIFIYNGAELGLPNTELPDEALQDPVWERSGHTMRGRDGCRVPLPWQGDTPPYGFSTTPDTWLPMPDDWKALTAEHQLEDVDSTLSLYRLAIELRKTRPEFAGVEIEWYGAPEGCIAYRRAEGRLICAVNTGDEPVGLPGGEVLLSSAPLRDGKLPPNAAAWLV</sequence>
<evidence type="ECO:0000259" key="3">
    <source>
        <dbReference type="SMART" id="SM00642"/>
    </source>
</evidence>
<dbReference type="Pfam" id="PF00128">
    <property type="entry name" value="Alpha-amylase"/>
    <property type="match status" value="1"/>
</dbReference>
<evidence type="ECO:0000256" key="2">
    <source>
        <dbReference type="SAM" id="MobiDB-lite"/>
    </source>
</evidence>
<evidence type="ECO:0000313" key="5">
    <source>
        <dbReference type="Proteomes" id="UP001206895"/>
    </source>
</evidence>
<feature type="region of interest" description="Disordered" evidence="2">
    <location>
        <begin position="449"/>
        <end position="470"/>
    </location>
</feature>
<dbReference type="SMART" id="SM00642">
    <property type="entry name" value="Aamy"/>
    <property type="match status" value="1"/>
</dbReference>
<name>A0ABT1HL59_9NOCA</name>
<feature type="region of interest" description="Disordered" evidence="2">
    <location>
        <begin position="1"/>
        <end position="58"/>
    </location>
</feature>
<dbReference type="InterPro" id="IPR017853">
    <property type="entry name" value="GH"/>
</dbReference>